<dbReference type="EMBL" id="PXYK01000037">
    <property type="protein sequence ID" value="PSJ52582.1"/>
    <property type="molecule type" value="Genomic_DNA"/>
</dbReference>
<dbReference type="SUPFAM" id="SSF51120">
    <property type="entry name" value="beta-Roll"/>
    <property type="match status" value="2"/>
</dbReference>
<evidence type="ECO:0000313" key="1">
    <source>
        <dbReference type="EMBL" id="PSJ52582.1"/>
    </source>
</evidence>
<evidence type="ECO:0000313" key="2">
    <source>
        <dbReference type="Proteomes" id="UP000241229"/>
    </source>
</evidence>
<dbReference type="InterPro" id="IPR011049">
    <property type="entry name" value="Serralysin-like_metalloprot_C"/>
</dbReference>
<dbReference type="RefSeq" id="WP_106775209.1">
    <property type="nucleotide sequence ID" value="NZ_PXYK01000037.1"/>
</dbReference>
<dbReference type="InterPro" id="IPR001343">
    <property type="entry name" value="Hemolysn_Ca-bd"/>
</dbReference>
<dbReference type="GO" id="GO:0005509">
    <property type="term" value="F:calcium ion binding"/>
    <property type="evidence" value="ECO:0007669"/>
    <property type="project" value="InterPro"/>
</dbReference>
<name>A0A2P7RQU0_9HYPH</name>
<dbReference type="PRINTS" id="PR00313">
    <property type="entry name" value="CABNDNGRPT"/>
</dbReference>
<dbReference type="Proteomes" id="UP000241229">
    <property type="component" value="Unassembled WGS sequence"/>
</dbReference>
<protein>
    <recommendedName>
        <fullName evidence="3">Calcium-binding protein</fullName>
    </recommendedName>
</protein>
<keyword evidence="2" id="KW-1185">Reference proteome</keyword>
<reference evidence="1 2" key="1">
    <citation type="submission" date="2018-03" db="EMBL/GenBank/DDBJ databases">
        <title>The draft genome of Mesorhizobium sp. 6GN-30.</title>
        <authorList>
            <person name="Liu L."/>
            <person name="Li L."/>
            <person name="Wang T."/>
            <person name="Zhang X."/>
            <person name="Liang L."/>
        </authorList>
    </citation>
    <scope>NUCLEOTIDE SEQUENCE [LARGE SCALE GENOMIC DNA]</scope>
    <source>
        <strain evidence="1 2">6GN30</strain>
    </source>
</reference>
<comment type="caution">
    <text evidence="1">The sequence shown here is derived from an EMBL/GenBank/DDBJ whole genome shotgun (WGS) entry which is preliminary data.</text>
</comment>
<dbReference type="Pfam" id="PF00353">
    <property type="entry name" value="HemolysinCabind"/>
    <property type="match status" value="3"/>
</dbReference>
<dbReference type="Gene3D" id="2.150.10.10">
    <property type="entry name" value="Serralysin-like metalloprotease, C-terminal"/>
    <property type="match status" value="3"/>
</dbReference>
<evidence type="ECO:0008006" key="3">
    <source>
        <dbReference type="Google" id="ProtNLM"/>
    </source>
</evidence>
<organism evidence="1 2">
    <name type="scientific">Kumtagia ephedrae</name>
    <dbReference type="NCBI Taxonomy" id="2116701"/>
    <lineage>
        <taxon>Bacteria</taxon>
        <taxon>Pseudomonadati</taxon>
        <taxon>Pseudomonadota</taxon>
        <taxon>Alphaproteobacteria</taxon>
        <taxon>Hyphomicrobiales</taxon>
        <taxon>Phyllobacteriaceae</taxon>
        <taxon>Kumtagia</taxon>
    </lineage>
</organism>
<sequence length="725" mass="73738">MPDTPTLWSGATQANTTDTIDDPFAGLLSGQGNAQVAAIGGGRFVVVWEDDTNTFGVGLGPKDIVGQVFDATGTKVGSEFVVNQVYFDYDQSQPDIVALPGGGFAVAMKSFGDPLFEDGENIIVEIFDADGVKVSDDDFRQSPGGPKFVDDTKPSITAVSGGYAVVYQQSDGVDEHIVGHIVSAGVIGPAFTVEGTAGVGRDPETTTLENGNFVVVYEVETAGGATQVRAQIRTAAGALVTDVLIDSDNADEFGPAKVAALAGGGFAVAFQRENVEEGGPGILIKVYDAGGSPVAETDSPAFATTAGGVTEPAIVAMPDGGFVVVWHETETGAIRGQRFDDDASANGSEFIVANVAGTLSSPQITVLGDGRLLISFVRDEGGGDTDVFTTIWDARDSPIAGTAGDDVLTARVEGATVSGLGGNDTLHGGAGNDVLHGGRGVDRMEGGAGNDLYYVYEASDVVVEGPGNGSNDWVATGTHYRLSAGAQIEKLTTTNVGGLTAIDLTGNAVSQVIHGNAGRNWIDGGGGGDRMVGHEGNDVYIVNSAADVIVEAVNEGALDIVAVRTSYVLTAGAEIESLRTTNFAGLSPINLTGNAFGQSVYGNAGANVINGGGGNDTLFGLAGADVFVFDTPLGPGNVDVLADFVSGEDLVHLDNGVFTGLSLGALSAAAFFEGTAATTADHRIIHDSVNGRLLFDADGNGLGLAVEFAGVSPGLPITVGDFLVV</sequence>
<gene>
    <name evidence="1" type="ORF">C7I84_26420</name>
</gene>
<dbReference type="OrthoDB" id="8110404at2"/>
<accession>A0A2P7RQU0</accession>
<dbReference type="PROSITE" id="PS00330">
    <property type="entry name" value="HEMOLYSIN_CALCIUM"/>
    <property type="match status" value="1"/>
</dbReference>
<proteinExistence type="predicted"/>
<dbReference type="InterPro" id="IPR018511">
    <property type="entry name" value="Hemolysin-typ_Ca-bd_CS"/>
</dbReference>
<dbReference type="AlphaFoldDB" id="A0A2P7RQU0"/>